<evidence type="ECO:0000256" key="5">
    <source>
        <dbReference type="ARBA" id="ARBA00022692"/>
    </source>
</evidence>
<dbReference type="GO" id="GO:0009847">
    <property type="term" value="P:spore germination"/>
    <property type="evidence" value="ECO:0007669"/>
    <property type="project" value="InterPro"/>
</dbReference>
<dbReference type="AlphaFoldDB" id="A0A1I1VDU9"/>
<feature type="transmembrane region" description="Helical" evidence="8">
    <location>
        <begin position="12"/>
        <end position="32"/>
    </location>
</feature>
<feature type="transmembrane region" description="Helical" evidence="8">
    <location>
        <begin position="331"/>
        <end position="361"/>
    </location>
</feature>
<evidence type="ECO:0000313" key="10">
    <source>
        <dbReference type="Proteomes" id="UP000198855"/>
    </source>
</evidence>
<feature type="transmembrane region" description="Helical" evidence="8">
    <location>
        <begin position="305"/>
        <end position="325"/>
    </location>
</feature>
<dbReference type="Proteomes" id="UP000198855">
    <property type="component" value="Unassembled WGS sequence"/>
</dbReference>
<evidence type="ECO:0000256" key="1">
    <source>
        <dbReference type="ARBA" id="ARBA00004141"/>
    </source>
</evidence>
<dbReference type="InterPro" id="IPR004761">
    <property type="entry name" value="Spore_GerAB"/>
</dbReference>
<accession>A0A1I1VDU9</accession>
<comment type="similarity">
    <text evidence="2">Belongs to the amino acid-polyamine-organocation (APC) superfamily. Spore germination protein (SGP) (TC 2.A.3.9) family.</text>
</comment>
<gene>
    <name evidence="9" type="ORF">SAMN05216378_1530</name>
</gene>
<dbReference type="PANTHER" id="PTHR34975">
    <property type="entry name" value="SPORE GERMINATION PROTEIN A2"/>
    <property type="match status" value="1"/>
</dbReference>
<dbReference type="GO" id="GO:0016020">
    <property type="term" value="C:membrane"/>
    <property type="evidence" value="ECO:0007669"/>
    <property type="project" value="UniProtKB-SubCell"/>
</dbReference>
<protein>
    <submittedName>
        <fullName evidence="9">Spore germination protein KB</fullName>
    </submittedName>
</protein>
<keyword evidence="10" id="KW-1185">Reference proteome</keyword>
<evidence type="ECO:0000313" key="9">
    <source>
        <dbReference type="EMBL" id="SFD81106.1"/>
    </source>
</evidence>
<name>A0A1I1VDU9_9BACL</name>
<evidence type="ECO:0000256" key="8">
    <source>
        <dbReference type="SAM" id="Phobius"/>
    </source>
</evidence>
<dbReference type="EMBL" id="FOMT01000001">
    <property type="protein sequence ID" value="SFD81106.1"/>
    <property type="molecule type" value="Genomic_DNA"/>
</dbReference>
<keyword evidence="5 8" id="KW-0812">Transmembrane</keyword>
<sequence>MIKKMDSYSPFQLSVVIFLFIEGTAILMNLATDVGRDAWIVPLICTFIGMFLFWWFLYIIRHSEQKTIYSLFKQSLGQAGGSILGVIYITYFIYICARDMRDFSELITNAVLPSVPLEWITLCFMATVMYVLWIGEQNFINLFVIFGYTVAAIFIVFVVLVIADGQFDFHNLLPIMGDGIGPLLPSTFTQVMEFPFGELIAFTAFAGTMFPNLPGKVVRAGVFSVLISGLLITLTILIELITFGPSIRERALFPLVSAARNISIGNFIERIEMLVIFAIMLAAIVKVCIFAYAALQGVVWYTGKAYKSLIIPYLLLTTVISYYVSNNMSEHIIVGLGFIPVFIHIPLQFVIPALLLILILIKSRWRKQNDRSIV</sequence>
<feature type="transmembrane region" description="Helical" evidence="8">
    <location>
        <begin position="79"/>
        <end position="97"/>
    </location>
</feature>
<evidence type="ECO:0000256" key="6">
    <source>
        <dbReference type="ARBA" id="ARBA00022989"/>
    </source>
</evidence>
<dbReference type="RefSeq" id="WP_091182894.1">
    <property type="nucleotide sequence ID" value="NZ_FOMT01000001.1"/>
</dbReference>
<feature type="transmembrane region" description="Helical" evidence="8">
    <location>
        <begin position="273"/>
        <end position="293"/>
    </location>
</feature>
<dbReference type="NCBIfam" id="TIGR00912">
    <property type="entry name" value="2A0309"/>
    <property type="match status" value="1"/>
</dbReference>
<evidence type="ECO:0000256" key="7">
    <source>
        <dbReference type="ARBA" id="ARBA00023136"/>
    </source>
</evidence>
<keyword evidence="3" id="KW-0813">Transport</keyword>
<feature type="transmembrane region" description="Helical" evidence="8">
    <location>
        <begin position="38"/>
        <end position="58"/>
    </location>
</feature>
<feature type="transmembrane region" description="Helical" evidence="8">
    <location>
        <begin position="194"/>
        <end position="213"/>
    </location>
</feature>
<evidence type="ECO:0000256" key="4">
    <source>
        <dbReference type="ARBA" id="ARBA00022544"/>
    </source>
</evidence>
<feature type="transmembrane region" description="Helical" evidence="8">
    <location>
        <begin position="220"/>
        <end position="243"/>
    </location>
</feature>
<feature type="transmembrane region" description="Helical" evidence="8">
    <location>
        <begin position="142"/>
        <end position="163"/>
    </location>
</feature>
<keyword evidence="7 8" id="KW-0472">Membrane</keyword>
<keyword evidence="6 8" id="KW-1133">Transmembrane helix</keyword>
<keyword evidence="4" id="KW-0309">Germination</keyword>
<reference evidence="10" key="1">
    <citation type="submission" date="2016-10" db="EMBL/GenBank/DDBJ databases">
        <authorList>
            <person name="Varghese N."/>
            <person name="Submissions S."/>
        </authorList>
    </citation>
    <scope>NUCLEOTIDE SEQUENCE [LARGE SCALE GENOMIC DNA]</scope>
    <source>
        <strain evidence="10">CGMCC 1.10784</strain>
    </source>
</reference>
<evidence type="ECO:0000256" key="2">
    <source>
        <dbReference type="ARBA" id="ARBA00007998"/>
    </source>
</evidence>
<organism evidence="9 10">
    <name type="scientific">Paenibacillus catalpae</name>
    <dbReference type="NCBI Taxonomy" id="1045775"/>
    <lineage>
        <taxon>Bacteria</taxon>
        <taxon>Bacillati</taxon>
        <taxon>Bacillota</taxon>
        <taxon>Bacilli</taxon>
        <taxon>Bacillales</taxon>
        <taxon>Paenibacillaceae</taxon>
        <taxon>Paenibacillus</taxon>
    </lineage>
</organism>
<dbReference type="PANTHER" id="PTHR34975:SF2">
    <property type="entry name" value="SPORE GERMINATION PROTEIN A2"/>
    <property type="match status" value="1"/>
</dbReference>
<dbReference type="STRING" id="1045775.SAMN05216378_1530"/>
<proteinExistence type="inferred from homology"/>
<evidence type="ECO:0000256" key="3">
    <source>
        <dbReference type="ARBA" id="ARBA00022448"/>
    </source>
</evidence>
<feature type="transmembrane region" description="Helical" evidence="8">
    <location>
        <begin position="117"/>
        <end position="135"/>
    </location>
</feature>
<comment type="subcellular location">
    <subcellularLocation>
        <location evidence="1">Membrane</location>
        <topology evidence="1">Multi-pass membrane protein</topology>
    </subcellularLocation>
</comment>
<dbReference type="OrthoDB" id="1891864at2"/>
<dbReference type="Pfam" id="PF03845">
    <property type="entry name" value="Spore_permease"/>
    <property type="match status" value="1"/>
</dbReference>